<keyword evidence="1" id="KW-0732">Signal</keyword>
<organism evidence="2 3">
    <name type="scientific">Metarhizobium album</name>
    <dbReference type="NCBI Taxonomy" id="2182425"/>
    <lineage>
        <taxon>Bacteria</taxon>
        <taxon>Pseudomonadati</taxon>
        <taxon>Pseudomonadota</taxon>
        <taxon>Alphaproteobacteria</taxon>
        <taxon>Hyphomicrobiales</taxon>
        <taxon>Rhizobiaceae</taxon>
        <taxon>Metarhizobium</taxon>
    </lineage>
</organism>
<reference evidence="2 3" key="1">
    <citation type="submission" date="2018-05" db="EMBL/GenBank/DDBJ databases">
        <title>The draft genome of strain NS-104.</title>
        <authorList>
            <person name="Hang P."/>
            <person name="Jiang J."/>
        </authorList>
    </citation>
    <scope>NUCLEOTIDE SEQUENCE [LARGE SCALE GENOMIC DNA]</scope>
    <source>
        <strain evidence="2 3">NS-104</strain>
    </source>
</reference>
<evidence type="ECO:0000313" key="2">
    <source>
        <dbReference type="EMBL" id="PWE55673.1"/>
    </source>
</evidence>
<dbReference type="AlphaFoldDB" id="A0A2U2DQS9"/>
<evidence type="ECO:0000256" key="1">
    <source>
        <dbReference type="SAM" id="SignalP"/>
    </source>
</evidence>
<gene>
    <name evidence="2" type="ORF">DEM27_13395</name>
</gene>
<dbReference type="EMBL" id="QFBC01000005">
    <property type="protein sequence ID" value="PWE55673.1"/>
    <property type="molecule type" value="Genomic_DNA"/>
</dbReference>
<feature type="chain" id="PRO_5015774520" description="Metallopeptidase" evidence="1">
    <location>
        <begin position="23"/>
        <end position="286"/>
    </location>
</feature>
<dbReference type="InterPro" id="IPR025644">
    <property type="entry name" value="DUF4344"/>
</dbReference>
<name>A0A2U2DQS9_9HYPH</name>
<protein>
    <recommendedName>
        <fullName evidence="4">Metallopeptidase</fullName>
    </recommendedName>
</protein>
<dbReference type="RefSeq" id="WP_109458750.1">
    <property type="nucleotide sequence ID" value="NZ_QFBC01000005.1"/>
</dbReference>
<comment type="caution">
    <text evidence="2">The sequence shown here is derived from an EMBL/GenBank/DDBJ whole genome shotgun (WGS) entry which is preliminary data.</text>
</comment>
<sequence>MNRLKLAFIAATALLATTAASAETTTFEDDVSGLTESQMETTVEFAFDNGLFFLFHEMGHMLISEFDLPVLGREEDAADTLSTLILLEMDDAVFDKALADSVEGWKMSYEAGEEPDLWDTHSLDRQRAYHMVCMMVGKNAEKFRKVANDLEMPDDRREECADDYTKAHASWFGLLEKHVRKTGKEPGFTVSYQNPKDKNLSDYAELVKVSSMLEIVQQVAAMYKLKDGIKLTASECGDANAYWSADDRELTYCYELSQWYTQAMAGTFQQEVGDAGDVRDAGSARE</sequence>
<feature type="signal peptide" evidence="1">
    <location>
        <begin position="1"/>
        <end position="22"/>
    </location>
</feature>
<dbReference type="Proteomes" id="UP000245252">
    <property type="component" value="Unassembled WGS sequence"/>
</dbReference>
<proteinExistence type="predicted"/>
<accession>A0A2U2DQS9</accession>
<evidence type="ECO:0008006" key="4">
    <source>
        <dbReference type="Google" id="ProtNLM"/>
    </source>
</evidence>
<keyword evidence="3" id="KW-1185">Reference proteome</keyword>
<evidence type="ECO:0000313" key="3">
    <source>
        <dbReference type="Proteomes" id="UP000245252"/>
    </source>
</evidence>
<dbReference type="OrthoDB" id="935695at2"/>
<dbReference type="Pfam" id="PF14247">
    <property type="entry name" value="DUF4344"/>
    <property type="match status" value="2"/>
</dbReference>